<feature type="region of interest" description="Disordered" evidence="1">
    <location>
        <begin position="1"/>
        <end position="102"/>
    </location>
</feature>
<dbReference type="PANTHER" id="PTHR33240:SF15">
    <property type="entry name" value="GAG-PRO-LIKE PROTEIN"/>
    <property type="match status" value="1"/>
</dbReference>
<feature type="compositionally biased region" description="Polar residues" evidence="1">
    <location>
        <begin position="55"/>
        <end position="65"/>
    </location>
</feature>
<dbReference type="PANTHER" id="PTHR33240">
    <property type="entry name" value="OS08G0508500 PROTEIN"/>
    <property type="match status" value="1"/>
</dbReference>
<dbReference type="CDD" id="cd00303">
    <property type="entry name" value="retropepsin_like"/>
    <property type="match status" value="1"/>
</dbReference>
<dbReference type="AlphaFoldDB" id="A0A7J0H9A4"/>
<dbReference type="Gene3D" id="2.40.70.10">
    <property type="entry name" value="Acid Proteases"/>
    <property type="match status" value="1"/>
</dbReference>
<accession>A0A7J0H9A4</accession>
<dbReference type="InterPro" id="IPR021109">
    <property type="entry name" value="Peptidase_aspartic_dom_sf"/>
</dbReference>
<evidence type="ECO:0000313" key="2">
    <source>
        <dbReference type="EMBL" id="GFZ19588.1"/>
    </source>
</evidence>
<organism evidence="2 3">
    <name type="scientific">Actinidia rufa</name>
    <dbReference type="NCBI Taxonomy" id="165716"/>
    <lineage>
        <taxon>Eukaryota</taxon>
        <taxon>Viridiplantae</taxon>
        <taxon>Streptophyta</taxon>
        <taxon>Embryophyta</taxon>
        <taxon>Tracheophyta</taxon>
        <taxon>Spermatophyta</taxon>
        <taxon>Magnoliopsida</taxon>
        <taxon>eudicotyledons</taxon>
        <taxon>Gunneridae</taxon>
        <taxon>Pentapetalae</taxon>
        <taxon>asterids</taxon>
        <taxon>Ericales</taxon>
        <taxon>Actinidiaceae</taxon>
        <taxon>Actinidia</taxon>
    </lineage>
</organism>
<dbReference type="Proteomes" id="UP000585474">
    <property type="component" value="Unassembled WGS sequence"/>
</dbReference>
<evidence type="ECO:0000313" key="3">
    <source>
        <dbReference type="Proteomes" id="UP000585474"/>
    </source>
</evidence>
<evidence type="ECO:0000256" key="1">
    <source>
        <dbReference type="SAM" id="MobiDB-lite"/>
    </source>
</evidence>
<feature type="compositionally biased region" description="Basic residues" evidence="1">
    <location>
        <begin position="66"/>
        <end position="79"/>
    </location>
</feature>
<reference evidence="2 3" key="1">
    <citation type="submission" date="2019-07" db="EMBL/GenBank/DDBJ databases">
        <title>De Novo Assembly of kiwifruit Actinidia rufa.</title>
        <authorList>
            <person name="Sugita-Konishi S."/>
            <person name="Sato K."/>
            <person name="Mori E."/>
            <person name="Abe Y."/>
            <person name="Kisaki G."/>
            <person name="Hamano K."/>
            <person name="Suezawa K."/>
            <person name="Otani M."/>
            <person name="Fukuda T."/>
            <person name="Manabe T."/>
            <person name="Gomi K."/>
            <person name="Tabuchi M."/>
            <person name="Akimitsu K."/>
            <person name="Kataoka I."/>
        </authorList>
    </citation>
    <scope>NUCLEOTIDE SEQUENCE [LARGE SCALE GENOMIC DNA]</scope>
    <source>
        <strain evidence="3">cv. Fuchu</strain>
    </source>
</reference>
<name>A0A7J0H9A4_9ERIC</name>
<comment type="caution">
    <text evidence="2">The sequence shown here is derived from an EMBL/GenBank/DDBJ whole genome shotgun (WGS) entry which is preliminary data.</text>
</comment>
<feature type="compositionally biased region" description="Basic residues" evidence="1">
    <location>
        <begin position="25"/>
        <end position="38"/>
    </location>
</feature>
<keyword evidence="3" id="KW-1185">Reference proteome</keyword>
<protein>
    <submittedName>
        <fullName evidence="2">Uncharacterized protein</fullName>
    </submittedName>
</protein>
<sequence length="647" mass="72624">MSVAKPRSLEHHVSTPSSAPTISSKTRKHGTSKCRHQPQHQMSVAKPRSLEHHVSTPSSAPTISSKTRKHGTSKCRHQPQHQMSVAKPRSLEHHVSTPTSAPSISIKTLKYGTSKCRHHPQHQTSVAKTQMLGASKCRHHTQHKETVFTKAMIAWKILGLASQGKITLEEEKEMAAPNQTAIVFGSFDLILLREETKKPKRLVPMSSRSEIQFGSIDPVDIALPVFFNAAIHVKESFKHVKDSPSLPTHIPVEHDDQSCSNNCVACITFSNNDLLLSSMVHNRPLFITRYMREQRVNRILLDGGLAVNILPLCVMKELCITMKELSPSHLMIQGFNQGGQRVVGVLHLDLLIDDMTSNALFHVINSNTSYNMMLGRSWLHKNSVVPSTLHQCCKYCHNGVVKKIVANDKPFNEAESYFADDKFYMANIIVKELQLVVSSSTYKFQRDDEKLRSAIPSQMKHHTTMVVTTDEVLKMKMKIVIVTKTLPETSDVPSSKESVAFSYHITALDGENHLEKDAEDAPLAFKEGVKSTIDDLKKINLEFEIIYVPQKAIKGQALADFLVEHPIPADWELSEELPNENVIFIEERRHGRCTLMVLLIVRVLATSIVFLTPKGDVIPHAFTLIQLCSNNELEYQALTLGLKWLLT</sequence>
<proteinExistence type="predicted"/>
<feature type="compositionally biased region" description="Polar residues" evidence="1">
    <location>
        <begin position="14"/>
        <end position="24"/>
    </location>
</feature>
<dbReference type="EMBL" id="BJWL01000028">
    <property type="protein sequence ID" value="GFZ19588.1"/>
    <property type="molecule type" value="Genomic_DNA"/>
</dbReference>
<gene>
    <name evidence="2" type="ORF">Acr_28g0002930</name>
</gene>
<dbReference type="OrthoDB" id="2919534at2759"/>